<feature type="compositionally biased region" description="Low complexity" evidence="1">
    <location>
        <begin position="72"/>
        <end position="90"/>
    </location>
</feature>
<dbReference type="AlphaFoldDB" id="I2FZF5"/>
<dbReference type="EMBL" id="CAGI01000172">
    <property type="protein sequence ID" value="CCF52298.1"/>
    <property type="molecule type" value="Genomic_DNA"/>
</dbReference>
<evidence type="ECO:0000256" key="1">
    <source>
        <dbReference type="SAM" id="MobiDB-lite"/>
    </source>
</evidence>
<feature type="compositionally biased region" description="Polar residues" evidence="1">
    <location>
        <begin position="91"/>
        <end position="105"/>
    </location>
</feature>
<protein>
    <submittedName>
        <fullName evidence="2">Uncharacterized protein</fullName>
    </submittedName>
</protein>
<sequence length="508" mass="52217">MSRNNDADIDPLPDEPPPPYEPLPGETTSSMTTTAAPTTTAPVATASTTTAPGANTNTASHNPFLAPEERPSGASTTTTAAPAASPNPTSHTNPFLSSVTPQHSGASTTLNTHTTAATISATPPLPPRPAAAHSPTTSIAEPTGPSLDSRHSRHSSTITSPVSPVPPTPSAFAPPPRPPPTASSSSTSSRPPARPNDSYRPTTVPAPGHPLLRKGKLLVYPRNWTGCPKCNDTGYKHGDPNNPHKSCWDKYGKNYTSAMSYSTGLNNTGTLQKPLPLLNGPNAQGMNPWSGGLSHGHMPGGYPGAGGGGFGPPRSPPGPMPSPYGGGGYASPMHAPPLHVPPPPQRPPPSPAGLDAETEGARMSDVPPNYQDASNVAEHERLPSQYVPPAQPPPGHGPQSPPLHSPPPHPPQGGYHYGPPPVAAGPPGGFVGGFGRDPGGPNPYVTFQPPASGWYGARPPPPGALVVMPGDPRIGGRLCNECGGRGLTESFWFGDETCLRCRGSGRIF</sequence>
<feature type="compositionally biased region" description="Gly residues" evidence="1">
    <location>
        <begin position="298"/>
        <end position="311"/>
    </location>
</feature>
<feature type="region of interest" description="Disordered" evidence="1">
    <location>
        <begin position="1"/>
        <end position="214"/>
    </location>
</feature>
<dbReference type="GO" id="GO:0005737">
    <property type="term" value="C:cytoplasm"/>
    <property type="evidence" value="ECO:0007669"/>
    <property type="project" value="TreeGrafter"/>
</dbReference>
<reference evidence="2 3" key="1">
    <citation type="journal article" date="2012" name="Plant Cell">
        <title>Genome comparison of barley and maize smut fungi reveals targeted loss of RNA silencing components and species-specific presence of transposable elements.</title>
        <authorList>
            <person name="Laurie J.D."/>
            <person name="Ali S."/>
            <person name="Linning R."/>
            <person name="Mannhaupt G."/>
            <person name="Wong P."/>
            <person name="Gueldener U."/>
            <person name="Muensterkoetter M."/>
            <person name="Moore R."/>
            <person name="Kahmann R."/>
            <person name="Bakkeren G."/>
            <person name="Schirawski J."/>
        </authorList>
    </citation>
    <scope>NUCLEOTIDE SEQUENCE [LARGE SCALE GENOMIC DNA]</scope>
    <source>
        <strain evidence="3">Uh4875-4</strain>
    </source>
</reference>
<dbReference type="OMA" id="RCWEKYA"/>
<dbReference type="PANTHER" id="PTHR28031">
    <property type="entry name" value="PROLINE-RICH PROTEIN HUA1"/>
    <property type="match status" value="1"/>
</dbReference>
<gene>
    <name evidence="2" type="ORF">UHOR_03604</name>
</gene>
<dbReference type="HOGENOM" id="CLU_533308_0_0_1"/>
<dbReference type="eggNOG" id="ENOG502SAFW">
    <property type="taxonomic scope" value="Eukaryota"/>
</dbReference>
<dbReference type="InterPro" id="IPR038910">
    <property type="entry name" value="Hua1-like"/>
</dbReference>
<feature type="compositionally biased region" description="Pro residues" evidence="1">
    <location>
        <begin position="313"/>
        <end position="322"/>
    </location>
</feature>
<comment type="caution">
    <text evidence="2">The sequence shown here is derived from an EMBL/GenBank/DDBJ whole genome shotgun (WGS) entry which is preliminary data.</text>
</comment>
<feature type="compositionally biased region" description="Gly residues" evidence="1">
    <location>
        <begin position="426"/>
        <end position="438"/>
    </location>
</feature>
<feature type="compositionally biased region" description="Pro residues" evidence="1">
    <location>
        <begin position="334"/>
        <end position="351"/>
    </location>
</feature>
<feature type="region of interest" description="Disordered" evidence="1">
    <location>
        <begin position="384"/>
        <end position="443"/>
    </location>
</feature>
<accession>I2FZF5</accession>
<keyword evidence="3" id="KW-1185">Reference proteome</keyword>
<feature type="compositionally biased region" description="Low complexity" evidence="1">
    <location>
        <begin position="182"/>
        <end position="191"/>
    </location>
</feature>
<dbReference type="PANTHER" id="PTHR28031:SF1">
    <property type="entry name" value="PROLINE-RICH PROTEIN HUA1"/>
    <property type="match status" value="1"/>
</dbReference>
<evidence type="ECO:0000313" key="2">
    <source>
        <dbReference type="EMBL" id="CCF52298.1"/>
    </source>
</evidence>
<dbReference type="Proteomes" id="UP000006174">
    <property type="component" value="Unassembled WGS sequence"/>
</dbReference>
<feature type="compositionally biased region" description="Pro residues" evidence="1">
    <location>
        <begin position="389"/>
        <end position="411"/>
    </location>
</feature>
<feature type="compositionally biased region" description="Pro residues" evidence="1">
    <location>
        <begin position="163"/>
        <end position="181"/>
    </location>
</feature>
<evidence type="ECO:0000313" key="3">
    <source>
        <dbReference type="Proteomes" id="UP000006174"/>
    </source>
</evidence>
<organism evidence="2 3">
    <name type="scientific">Ustilago hordei</name>
    <name type="common">Barley covered smut fungus</name>
    <dbReference type="NCBI Taxonomy" id="120017"/>
    <lineage>
        <taxon>Eukaryota</taxon>
        <taxon>Fungi</taxon>
        <taxon>Dikarya</taxon>
        <taxon>Basidiomycota</taxon>
        <taxon>Ustilaginomycotina</taxon>
        <taxon>Ustilaginomycetes</taxon>
        <taxon>Ustilaginales</taxon>
        <taxon>Ustilaginaceae</taxon>
        <taxon>Ustilago</taxon>
    </lineage>
</organism>
<feature type="compositionally biased region" description="Low complexity" evidence="1">
    <location>
        <begin position="23"/>
        <end position="60"/>
    </location>
</feature>
<dbReference type="STRING" id="1128400.I2FZF5"/>
<feature type="compositionally biased region" description="Low complexity" evidence="1">
    <location>
        <begin position="106"/>
        <end position="122"/>
    </location>
</feature>
<name>I2FZF5_USTHO</name>
<feature type="region of interest" description="Disordered" evidence="1">
    <location>
        <begin position="290"/>
        <end position="372"/>
    </location>
</feature>
<proteinExistence type="predicted"/>